<dbReference type="PANTHER" id="PTHR30636">
    <property type="entry name" value="UPF0701 PROTEIN YICC"/>
    <property type="match status" value="1"/>
</dbReference>
<evidence type="ECO:0000313" key="8">
    <source>
        <dbReference type="EMBL" id="AEH50161.1"/>
    </source>
</evidence>
<keyword evidence="9" id="KW-1185">Reference proteome</keyword>
<keyword evidence="3" id="KW-0255">Endonuclease</keyword>
<dbReference type="GO" id="GO:0004521">
    <property type="term" value="F:RNA endonuclease activity"/>
    <property type="evidence" value="ECO:0007669"/>
    <property type="project" value="InterPro"/>
</dbReference>
<dbReference type="HOGENOM" id="CLU_076609_0_0_0"/>
<evidence type="ECO:0000259" key="7">
    <source>
        <dbReference type="Pfam" id="PF08340"/>
    </source>
</evidence>
<feature type="domain" description="Endoribonuclease YicC-like C-terminal" evidence="7">
    <location>
        <begin position="172"/>
        <end position="292"/>
    </location>
</feature>
<evidence type="ECO:0000256" key="5">
    <source>
        <dbReference type="ARBA" id="ARBA00035648"/>
    </source>
</evidence>
<protein>
    <submittedName>
        <fullName evidence="8">YicC-like domain-containing protein</fullName>
    </submittedName>
</protein>
<dbReference type="KEGG" id="tta:Theth_0054"/>
<dbReference type="InterPro" id="IPR013527">
    <property type="entry name" value="YicC-like_N"/>
</dbReference>
<evidence type="ECO:0000259" key="6">
    <source>
        <dbReference type="Pfam" id="PF03755"/>
    </source>
</evidence>
<dbReference type="PATRIC" id="fig|688269.3.peg.55"/>
<dbReference type="NCBIfam" id="TIGR00255">
    <property type="entry name" value="YicC/YloC family endoribonuclease"/>
    <property type="match status" value="1"/>
</dbReference>
<evidence type="ECO:0000256" key="4">
    <source>
        <dbReference type="ARBA" id="ARBA00022801"/>
    </source>
</evidence>
<dbReference type="RefSeq" id="WP_013931385.1">
    <property type="nucleotide sequence ID" value="NC_015707.1"/>
</dbReference>
<dbReference type="AlphaFoldDB" id="F7YU65"/>
<dbReference type="OrthoDB" id="9771229at2"/>
<dbReference type="STRING" id="688269.Theth_0054"/>
<comment type="similarity">
    <text evidence="5">Belongs to the YicC/YloC family.</text>
</comment>
<feature type="domain" description="Endoribonuclease YicC-like N-terminal" evidence="6">
    <location>
        <begin position="3"/>
        <end position="155"/>
    </location>
</feature>
<comment type="cofactor">
    <cofactor evidence="1">
        <name>a divalent metal cation</name>
        <dbReference type="ChEBI" id="CHEBI:60240"/>
    </cofactor>
</comment>
<dbReference type="GO" id="GO:0016787">
    <property type="term" value="F:hydrolase activity"/>
    <property type="evidence" value="ECO:0007669"/>
    <property type="project" value="UniProtKB-KW"/>
</dbReference>
<dbReference type="Pfam" id="PF08340">
    <property type="entry name" value="YicC-like_C"/>
    <property type="match status" value="1"/>
</dbReference>
<dbReference type="InterPro" id="IPR013551">
    <property type="entry name" value="YicC-like_C"/>
</dbReference>
<proteinExistence type="inferred from homology"/>
<evidence type="ECO:0000256" key="3">
    <source>
        <dbReference type="ARBA" id="ARBA00022759"/>
    </source>
</evidence>
<dbReference type="InterPro" id="IPR005229">
    <property type="entry name" value="YicC/YloC-like"/>
</dbReference>
<evidence type="ECO:0000256" key="2">
    <source>
        <dbReference type="ARBA" id="ARBA00022722"/>
    </source>
</evidence>
<gene>
    <name evidence="8" type="ORF">Theth_0054</name>
</gene>
<sequence length="292" mass="33413">MPKSMTGYAKLQRTYDNWRITCEVKSLNSKYLTVEMSLPQFLFPFEHELVQVVQSHVKRGKVSAKVTVEFLTPPDAVKVDLALAKSYYDALEQLVLSLGIPEPVKLEDLLKFKDIVRFELPQDQQEAVARDVKQLLDETLIALNKERETEGNKLAKDLIEITQSLTQNIAEIKERFERIKPLVKEKLVENVKSLLSETVPVSEVLIENAVALYVQKVDIREELTRLSSHVERARQLLMSQEPAGNHLDFLAQEMNREITTVLAKTQDSDIVNVALNCKVLISQFREQVQNLE</sequence>
<dbReference type="PANTHER" id="PTHR30636:SF3">
    <property type="entry name" value="UPF0701 PROTEIN YICC"/>
    <property type="match status" value="1"/>
</dbReference>
<evidence type="ECO:0000313" key="9">
    <source>
        <dbReference type="Proteomes" id="UP000006804"/>
    </source>
</evidence>
<dbReference type="Pfam" id="PF03755">
    <property type="entry name" value="YicC-like_N"/>
    <property type="match status" value="1"/>
</dbReference>
<dbReference type="Proteomes" id="UP000006804">
    <property type="component" value="Chromosome"/>
</dbReference>
<organism evidence="8 9">
    <name type="scientific">Pseudothermotoga thermarum DSM 5069</name>
    <dbReference type="NCBI Taxonomy" id="688269"/>
    <lineage>
        <taxon>Bacteria</taxon>
        <taxon>Thermotogati</taxon>
        <taxon>Thermotogota</taxon>
        <taxon>Thermotogae</taxon>
        <taxon>Thermotogales</taxon>
        <taxon>Thermotogaceae</taxon>
        <taxon>Pseudothermotoga</taxon>
    </lineage>
</organism>
<keyword evidence="2" id="KW-0540">Nuclease</keyword>
<evidence type="ECO:0000256" key="1">
    <source>
        <dbReference type="ARBA" id="ARBA00001968"/>
    </source>
</evidence>
<name>F7YU65_9THEM</name>
<dbReference type="EMBL" id="CP002351">
    <property type="protein sequence ID" value="AEH50161.1"/>
    <property type="molecule type" value="Genomic_DNA"/>
</dbReference>
<dbReference type="eggNOG" id="COG1561">
    <property type="taxonomic scope" value="Bacteria"/>
</dbReference>
<accession>F7YU65</accession>
<reference evidence="8 9" key="1">
    <citation type="submission" date="2010-11" db="EMBL/GenBank/DDBJ databases">
        <title>The complete genome of Thermotoga thermarum DSM 5069.</title>
        <authorList>
            <consortium name="US DOE Joint Genome Institute (JGI-PGF)"/>
            <person name="Lucas S."/>
            <person name="Copeland A."/>
            <person name="Lapidus A."/>
            <person name="Bruce D."/>
            <person name="Goodwin L."/>
            <person name="Pitluck S."/>
            <person name="Kyrpides N."/>
            <person name="Mavromatis K."/>
            <person name="Ivanova N."/>
            <person name="Zeytun A."/>
            <person name="Brettin T."/>
            <person name="Detter J.C."/>
            <person name="Tapia R."/>
            <person name="Han C."/>
            <person name="Land M."/>
            <person name="Hauser L."/>
            <person name="Markowitz V."/>
            <person name="Cheng J.-F."/>
            <person name="Hugenholtz P."/>
            <person name="Woyke T."/>
            <person name="Wu D."/>
            <person name="Spring S."/>
            <person name="Schroeder M."/>
            <person name="Brambilla E."/>
            <person name="Klenk H.-P."/>
            <person name="Eisen J.A."/>
        </authorList>
    </citation>
    <scope>NUCLEOTIDE SEQUENCE [LARGE SCALE GENOMIC DNA]</scope>
    <source>
        <strain evidence="8 9">DSM 5069</strain>
    </source>
</reference>
<keyword evidence="4" id="KW-0378">Hydrolase</keyword>